<gene>
    <name evidence="2" type="ORF">MG293_019312</name>
</gene>
<dbReference type="Proteomes" id="UP001214576">
    <property type="component" value="Unassembled WGS sequence"/>
</dbReference>
<protein>
    <submittedName>
        <fullName evidence="2">Uncharacterized protein</fullName>
    </submittedName>
</protein>
<proteinExistence type="predicted"/>
<name>A0AAD4TME5_OVIAM</name>
<dbReference type="AlphaFoldDB" id="A0AAD4TME5"/>
<accession>A0AAD4TME5</accession>
<evidence type="ECO:0000256" key="1">
    <source>
        <dbReference type="SAM" id="MobiDB-lite"/>
    </source>
</evidence>
<feature type="region of interest" description="Disordered" evidence="1">
    <location>
        <begin position="256"/>
        <end position="317"/>
    </location>
</feature>
<dbReference type="EMBL" id="JAKZEL010000025">
    <property type="protein sequence ID" value="KAI4530423.1"/>
    <property type="molecule type" value="Genomic_DNA"/>
</dbReference>
<organism evidence="2 3">
    <name type="scientific">Ovis ammon polii</name>
    <dbReference type="NCBI Taxonomy" id="230172"/>
    <lineage>
        <taxon>Eukaryota</taxon>
        <taxon>Metazoa</taxon>
        <taxon>Chordata</taxon>
        <taxon>Craniata</taxon>
        <taxon>Vertebrata</taxon>
        <taxon>Euteleostomi</taxon>
        <taxon>Mammalia</taxon>
        <taxon>Eutheria</taxon>
        <taxon>Laurasiatheria</taxon>
        <taxon>Artiodactyla</taxon>
        <taxon>Ruminantia</taxon>
        <taxon>Pecora</taxon>
        <taxon>Bovidae</taxon>
        <taxon>Caprinae</taxon>
        <taxon>Ovis</taxon>
    </lineage>
</organism>
<feature type="compositionally biased region" description="Polar residues" evidence="1">
    <location>
        <begin position="277"/>
        <end position="291"/>
    </location>
</feature>
<sequence length="317" mass="34916">MLRKEERLSGASSRKLQNVRPPGMWLIRNVRKRGDLKTAGVGRQLSIHEKCMDLDCPPAFVSLIELASLTQAVARGLDPMEAIRRLRKGSKRNFLYTLSTHSDHILNAMTKSGFSYVFLLHKSWNLTVIRGFAEAKHTSIRKKRDSMPGGSLAPKWLGNTAQRGLTAVTQALLEDINTRVTPALPRQHVHTAGRRILRAAVCNSFSEHPGRLGQGSGTAGHLHLISSQLETLSGGRVTSFTIHVLSLTSGSFRKGLDCQPLGSRTSRGKDATDEPVSESNWSPGQKWQDASSDMGPKQKLEKVYNSNIANAQEEKYG</sequence>
<comment type="caution">
    <text evidence="2">The sequence shown here is derived from an EMBL/GenBank/DDBJ whole genome shotgun (WGS) entry which is preliminary data.</text>
</comment>
<evidence type="ECO:0000313" key="3">
    <source>
        <dbReference type="Proteomes" id="UP001214576"/>
    </source>
</evidence>
<evidence type="ECO:0000313" key="2">
    <source>
        <dbReference type="EMBL" id="KAI4530423.1"/>
    </source>
</evidence>
<keyword evidence="3" id="KW-1185">Reference proteome</keyword>
<reference evidence="2" key="1">
    <citation type="submission" date="2022-03" db="EMBL/GenBank/DDBJ databases">
        <title>Genomic analyses of argali, domestic sheep and their hybrids provide insights into chromosomal evolution, heterosis and genetic basis of agronomic traits.</title>
        <authorList>
            <person name="Li M."/>
        </authorList>
    </citation>
    <scope>NUCLEOTIDE SEQUENCE</scope>
    <source>
        <strain evidence="2">CAU-MHL-2022a</strain>
        <tissue evidence="2">Skin</tissue>
    </source>
</reference>